<dbReference type="InterPro" id="IPR019734">
    <property type="entry name" value="TPR_rpt"/>
</dbReference>
<evidence type="ECO:0000313" key="2">
    <source>
        <dbReference type="Proteomes" id="UP000316649"/>
    </source>
</evidence>
<protein>
    <recommendedName>
        <fullName evidence="3">Sel1 repeat family protein</fullName>
    </recommendedName>
</protein>
<comment type="caution">
    <text evidence="1">The sequence shown here is derived from an EMBL/GenBank/DDBJ whole genome shotgun (WGS) entry which is preliminary data.</text>
</comment>
<dbReference type="RefSeq" id="WP_144358217.1">
    <property type="nucleotide sequence ID" value="NZ_VMNH01000005.1"/>
</dbReference>
<gene>
    <name evidence="1" type="ORF">FHP88_06615</name>
</gene>
<dbReference type="AlphaFoldDB" id="A0A558DTZ9"/>
<keyword evidence="2" id="KW-1185">Reference proteome</keyword>
<dbReference type="EMBL" id="VMNH01000005">
    <property type="protein sequence ID" value="TVO77088.1"/>
    <property type="molecule type" value="Genomic_DNA"/>
</dbReference>
<evidence type="ECO:0008006" key="3">
    <source>
        <dbReference type="Google" id="ProtNLM"/>
    </source>
</evidence>
<name>A0A558DTZ9_9GAMM</name>
<dbReference type="SMART" id="SM00028">
    <property type="entry name" value="TPR"/>
    <property type="match status" value="2"/>
</dbReference>
<dbReference type="InterPro" id="IPR011990">
    <property type="entry name" value="TPR-like_helical_dom_sf"/>
</dbReference>
<sequence length="208" mass="23533">MKRFIFVLALFMYSPYSISSECDDKMAEYLDFAEKSPSDALEKYLANSDTCENRDVLAGTLYVMSGDLISGEKHYNKSIAEGKALAFAYWQLAGLELSRRNLQKVIDYCQESLKIEKHFMCYRHSGIALSLAGEHSLVPDYFGAAHQLNPNIFSDTDFMAYLAYSYTELGKYELAKGSITLAIKHNENAKQNAVFVDAYKNWKSKSGQ</sequence>
<dbReference type="Gene3D" id="1.25.40.10">
    <property type="entry name" value="Tetratricopeptide repeat domain"/>
    <property type="match status" value="1"/>
</dbReference>
<dbReference type="SUPFAM" id="SSF48452">
    <property type="entry name" value="TPR-like"/>
    <property type="match status" value="1"/>
</dbReference>
<proteinExistence type="predicted"/>
<accession>A0A558DTZ9</accession>
<dbReference type="Proteomes" id="UP000316649">
    <property type="component" value="Unassembled WGS sequence"/>
</dbReference>
<evidence type="ECO:0000313" key="1">
    <source>
        <dbReference type="EMBL" id="TVO77088.1"/>
    </source>
</evidence>
<reference evidence="1 2" key="1">
    <citation type="submission" date="2019-07" db="EMBL/GenBank/DDBJ databases">
        <title>The pathways for chlorine oxyanion respiration interact through the shared metabolite chlorate.</title>
        <authorList>
            <person name="Barnum T.P."/>
            <person name="Cheng Y."/>
            <person name="Hill K.A."/>
            <person name="Lucas L.N."/>
            <person name="Carlson H.K."/>
            <person name="Coates J.D."/>
        </authorList>
    </citation>
    <scope>NUCLEOTIDE SEQUENCE [LARGE SCALE GENOMIC DNA]</scope>
    <source>
        <strain evidence="1 2">BK-1</strain>
    </source>
</reference>
<organism evidence="1 2">
    <name type="scientific">Sedimenticola selenatireducens</name>
    <dbReference type="NCBI Taxonomy" id="191960"/>
    <lineage>
        <taxon>Bacteria</taxon>
        <taxon>Pseudomonadati</taxon>
        <taxon>Pseudomonadota</taxon>
        <taxon>Gammaproteobacteria</taxon>
        <taxon>Chromatiales</taxon>
        <taxon>Sedimenticolaceae</taxon>
        <taxon>Sedimenticola</taxon>
    </lineage>
</organism>